<dbReference type="InterPro" id="IPR017975">
    <property type="entry name" value="Tubulin_CS"/>
</dbReference>
<comment type="caution">
    <text evidence="11">The sequence shown here is derived from an EMBL/GenBank/DDBJ whole genome shotgun (WGS) entry which is preliminary data.</text>
</comment>
<dbReference type="GO" id="GO:0007017">
    <property type="term" value="P:microtubule-based process"/>
    <property type="evidence" value="ECO:0007669"/>
    <property type="project" value="InterPro"/>
</dbReference>
<evidence type="ECO:0000256" key="7">
    <source>
        <dbReference type="ARBA" id="ARBA00049117"/>
    </source>
</evidence>
<dbReference type="GO" id="GO:0016787">
    <property type="term" value="F:hydrolase activity"/>
    <property type="evidence" value="ECO:0007669"/>
    <property type="project" value="UniProtKB-KW"/>
</dbReference>
<dbReference type="Gene3D" id="1.10.287.600">
    <property type="entry name" value="Helix hairpin bin"/>
    <property type="match status" value="1"/>
</dbReference>
<comment type="similarity">
    <text evidence="1 8">Belongs to the tubulin family.</text>
</comment>
<keyword evidence="3 8" id="KW-0493">Microtubule</keyword>
<feature type="domain" description="Tubulin/FtsZ GTPase" evidence="9">
    <location>
        <begin position="45"/>
        <end position="235"/>
    </location>
</feature>
<dbReference type="PRINTS" id="PR01161">
    <property type="entry name" value="TUBULIN"/>
</dbReference>
<dbReference type="InterPro" id="IPR023123">
    <property type="entry name" value="Tubulin_C"/>
</dbReference>
<dbReference type="EMBL" id="ASPP01007287">
    <property type="protein sequence ID" value="ETO27394.1"/>
    <property type="molecule type" value="Genomic_DNA"/>
</dbReference>
<evidence type="ECO:0000256" key="5">
    <source>
        <dbReference type="ARBA" id="ARBA00022801"/>
    </source>
</evidence>
<dbReference type="Proteomes" id="UP000023152">
    <property type="component" value="Unassembled WGS sequence"/>
</dbReference>
<dbReference type="GO" id="GO:0005200">
    <property type="term" value="F:structural constituent of cytoskeleton"/>
    <property type="evidence" value="ECO:0007669"/>
    <property type="project" value="InterPro"/>
</dbReference>
<evidence type="ECO:0000313" key="11">
    <source>
        <dbReference type="EMBL" id="ETO27394.1"/>
    </source>
</evidence>
<dbReference type="InterPro" id="IPR018316">
    <property type="entry name" value="Tubulin/FtsZ_2-layer-sand-dom"/>
</dbReference>
<dbReference type="Gene3D" id="3.30.1330.20">
    <property type="entry name" value="Tubulin/FtsZ, C-terminal domain"/>
    <property type="match status" value="1"/>
</dbReference>
<dbReference type="InterPro" id="IPR036525">
    <property type="entry name" value="Tubulin/FtsZ_GTPase_sf"/>
</dbReference>
<dbReference type="InterPro" id="IPR008280">
    <property type="entry name" value="Tub_FtsZ_C"/>
</dbReference>
<dbReference type="InterPro" id="IPR013838">
    <property type="entry name" value="Beta-tubulin_BS"/>
</dbReference>
<keyword evidence="2" id="KW-0963">Cytoplasm</keyword>
<dbReference type="InterPro" id="IPR003008">
    <property type="entry name" value="Tubulin_FtsZ_GTPase"/>
</dbReference>
<evidence type="ECO:0000313" key="12">
    <source>
        <dbReference type="Proteomes" id="UP000023152"/>
    </source>
</evidence>
<dbReference type="Pfam" id="PF00091">
    <property type="entry name" value="Tubulin"/>
    <property type="match status" value="1"/>
</dbReference>
<dbReference type="CDD" id="cd02186">
    <property type="entry name" value="alpha_tubulin"/>
    <property type="match status" value="1"/>
</dbReference>
<dbReference type="PANTHER" id="PTHR11588">
    <property type="entry name" value="TUBULIN"/>
    <property type="match status" value="1"/>
</dbReference>
<dbReference type="GO" id="GO:0005874">
    <property type="term" value="C:microtubule"/>
    <property type="evidence" value="ECO:0007669"/>
    <property type="project" value="UniProtKB-KW"/>
</dbReference>
<dbReference type="GO" id="GO:0005525">
    <property type="term" value="F:GTP binding"/>
    <property type="evidence" value="ECO:0007669"/>
    <property type="project" value="UniProtKB-UniRule"/>
</dbReference>
<gene>
    <name evidence="11" type="ORF">RFI_09738</name>
</gene>
<dbReference type="SMART" id="SM00865">
    <property type="entry name" value="Tubulin_C"/>
    <property type="match status" value="1"/>
</dbReference>
<evidence type="ECO:0000256" key="1">
    <source>
        <dbReference type="ARBA" id="ARBA00009636"/>
    </source>
</evidence>
<dbReference type="Pfam" id="PF03953">
    <property type="entry name" value="Tubulin_C"/>
    <property type="match status" value="1"/>
</dbReference>
<dbReference type="SMART" id="SM00864">
    <property type="entry name" value="Tubulin"/>
    <property type="match status" value="1"/>
</dbReference>
<comment type="subunit">
    <text evidence="8">Dimer of alpha and beta chains. A typical microtubule is a hollow water-filled tube with an outer diameter of 25 nm and an inner diameter of 15 nM. Alpha-beta heterodimers associate head-to-tail to form protofilaments running lengthwise along the microtubule wall with the beta-tubulin subunit facing the microtubule plus end conferring a structural polarity. Microtubules usually have 13 protofilaments but different protofilament numbers can be found in some organisms and specialized cells.</text>
</comment>
<keyword evidence="12" id="KW-1185">Reference proteome</keyword>
<sequence>MREIITIQVGQAGIQVGNAVWEQYCAEHNISTAGKQQRVTKDNSFKVFFEETSSGQFVDLEPDVIDNMKSGPLGSLFDKDFLLSGKEDSANIFSRGCFLGKQILDKMDDQLRKLADNCDNLMGFMVTHSIGGGTGSGVGALIFEGFNLYYKKKVRVGCSIFPSYSISSSVVEPYNALFAVGSLLDFTDIVLVFDNESMYNICQRNLHIAKPDVSNVNRLIAKVMSSMTVSLRFGGELNASLDELQMNLIPFPRLHFLTTGMSPIVSKMDVNTISNDVQTITDECFKPTNWLVHYNSFDPMDDKYMSIVLNYRGNITSKEANTSIQWLKKNDKVRLVEWCPTGFKIGLNDIPATILEQDDIGAFSKNAVMIANNIGISRMFNERITRKFDLMYNQRAFVHWYLGYGRRERQFGITRQDLGYLERDYLDVLSEQITDEAVDDYVNDDNNDTNYY</sequence>
<dbReference type="SUPFAM" id="SSF55307">
    <property type="entry name" value="Tubulin C-terminal domain-like"/>
    <property type="match status" value="1"/>
</dbReference>
<evidence type="ECO:0000256" key="3">
    <source>
        <dbReference type="ARBA" id="ARBA00022701"/>
    </source>
</evidence>
<keyword evidence="5" id="KW-0378">Hydrolase</keyword>
<dbReference type="PRINTS" id="PR01162">
    <property type="entry name" value="ALPHATUBULIN"/>
</dbReference>
<dbReference type="InterPro" id="IPR000217">
    <property type="entry name" value="Tubulin"/>
</dbReference>
<organism evidence="11 12">
    <name type="scientific">Reticulomyxa filosa</name>
    <dbReference type="NCBI Taxonomy" id="46433"/>
    <lineage>
        <taxon>Eukaryota</taxon>
        <taxon>Sar</taxon>
        <taxon>Rhizaria</taxon>
        <taxon>Retaria</taxon>
        <taxon>Foraminifera</taxon>
        <taxon>Monothalamids</taxon>
        <taxon>Reticulomyxidae</taxon>
        <taxon>Reticulomyxa</taxon>
    </lineage>
</organism>
<accession>X6NNZ2</accession>
<dbReference type="PROSITE" id="PS00227">
    <property type="entry name" value="TUBULIN"/>
    <property type="match status" value="1"/>
</dbReference>
<evidence type="ECO:0000259" key="9">
    <source>
        <dbReference type="SMART" id="SM00864"/>
    </source>
</evidence>
<name>X6NNZ2_RETFI</name>
<evidence type="ECO:0000256" key="8">
    <source>
        <dbReference type="RuleBase" id="RU000352"/>
    </source>
</evidence>
<reference evidence="11 12" key="1">
    <citation type="journal article" date="2013" name="Curr. Biol.">
        <title>The Genome of the Foraminiferan Reticulomyxa filosa.</title>
        <authorList>
            <person name="Glockner G."/>
            <person name="Hulsmann N."/>
            <person name="Schleicher M."/>
            <person name="Noegel A.A."/>
            <person name="Eichinger L."/>
            <person name="Gallinger C."/>
            <person name="Pawlowski J."/>
            <person name="Sierra R."/>
            <person name="Euteneuer U."/>
            <person name="Pillet L."/>
            <person name="Moustafa A."/>
            <person name="Platzer M."/>
            <person name="Groth M."/>
            <person name="Szafranski K."/>
            <person name="Schliwa M."/>
        </authorList>
    </citation>
    <scope>NUCLEOTIDE SEQUENCE [LARGE SCALE GENOMIC DNA]</scope>
</reference>
<comment type="catalytic activity">
    <reaction evidence="7">
        <text>GTP + H2O = GDP + phosphate + H(+)</text>
        <dbReference type="Rhea" id="RHEA:19669"/>
        <dbReference type="ChEBI" id="CHEBI:15377"/>
        <dbReference type="ChEBI" id="CHEBI:15378"/>
        <dbReference type="ChEBI" id="CHEBI:37565"/>
        <dbReference type="ChEBI" id="CHEBI:43474"/>
        <dbReference type="ChEBI" id="CHEBI:58189"/>
    </reaction>
    <physiologicalReaction direction="left-to-right" evidence="7">
        <dbReference type="Rhea" id="RHEA:19670"/>
    </physiologicalReaction>
</comment>
<dbReference type="AlphaFoldDB" id="X6NNZ2"/>
<dbReference type="PROSITE" id="PS00228">
    <property type="entry name" value="TUBULIN_B_AUTOREG"/>
    <property type="match status" value="1"/>
</dbReference>
<dbReference type="SUPFAM" id="SSF52490">
    <property type="entry name" value="Tubulin nucleotide-binding domain-like"/>
    <property type="match status" value="1"/>
</dbReference>
<dbReference type="Gene3D" id="3.40.50.1440">
    <property type="entry name" value="Tubulin/FtsZ, GTPase domain"/>
    <property type="match status" value="1"/>
</dbReference>
<evidence type="ECO:0000256" key="6">
    <source>
        <dbReference type="ARBA" id="ARBA00023134"/>
    </source>
</evidence>
<evidence type="ECO:0000256" key="4">
    <source>
        <dbReference type="ARBA" id="ARBA00022741"/>
    </source>
</evidence>
<dbReference type="InterPro" id="IPR002452">
    <property type="entry name" value="Alpha_tubulin"/>
</dbReference>
<feature type="domain" description="Tubulin/FtsZ 2-layer sandwich" evidence="10">
    <location>
        <begin position="237"/>
        <end position="385"/>
    </location>
</feature>
<protein>
    <recommendedName>
        <fullName evidence="8">Tubulin alpha chain</fullName>
    </recommendedName>
</protein>
<dbReference type="InterPro" id="IPR037103">
    <property type="entry name" value="Tubulin/FtsZ-like_C"/>
</dbReference>
<evidence type="ECO:0000259" key="10">
    <source>
        <dbReference type="SMART" id="SM00865"/>
    </source>
</evidence>
<proteinExistence type="inferred from homology"/>
<comment type="function">
    <text evidence="8">Tubulin is the major constituent of microtubules, a cylinder consisting of laterally associated linear protofilaments composed of alpha- and beta-tubulin heterodimers. Microtubules grow by the addition of GTP-tubulin dimers to the microtubule end, where a stabilizing cap forms. Below the cap, tubulin dimers are in GDP-bound state, owing to GTPase activity of alpha-tubulin.</text>
</comment>
<keyword evidence="6 8" id="KW-0342">GTP-binding</keyword>
<keyword evidence="4 8" id="KW-0547">Nucleotide-binding</keyword>
<evidence type="ECO:0000256" key="2">
    <source>
        <dbReference type="ARBA" id="ARBA00022490"/>
    </source>
</evidence>